<evidence type="ECO:0000313" key="3">
    <source>
        <dbReference type="Proteomes" id="UP000287033"/>
    </source>
</evidence>
<feature type="compositionally biased region" description="Basic and acidic residues" evidence="1">
    <location>
        <begin position="96"/>
        <end position="119"/>
    </location>
</feature>
<dbReference type="EMBL" id="BEZZ01001724">
    <property type="protein sequence ID" value="GCC20285.1"/>
    <property type="molecule type" value="Genomic_DNA"/>
</dbReference>
<organism evidence="2 3">
    <name type="scientific">Chiloscyllium punctatum</name>
    <name type="common">Brownbanded bambooshark</name>
    <name type="synonym">Hemiscyllium punctatum</name>
    <dbReference type="NCBI Taxonomy" id="137246"/>
    <lineage>
        <taxon>Eukaryota</taxon>
        <taxon>Metazoa</taxon>
        <taxon>Chordata</taxon>
        <taxon>Craniata</taxon>
        <taxon>Vertebrata</taxon>
        <taxon>Chondrichthyes</taxon>
        <taxon>Elasmobranchii</taxon>
        <taxon>Galeomorphii</taxon>
        <taxon>Galeoidea</taxon>
        <taxon>Orectolobiformes</taxon>
        <taxon>Hemiscylliidae</taxon>
        <taxon>Chiloscyllium</taxon>
    </lineage>
</organism>
<name>A0A401RQ04_CHIPU</name>
<reference evidence="2 3" key="1">
    <citation type="journal article" date="2018" name="Nat. Ecol. Evol.">
        <title>Shark genomes provide insights into elasmobranch evolution and the origin of vertebrates.</title>
        <authorList>
            <person name="Hara Y"/>
            <person name="Yamaguchi K"/>
            <person name="Onimaru K"/>
            <person name="Kadota M"/>
            <person name="Koyanagi M"/>
            <person name="Keeley SD"/>
            <person name="Tatsumi K"/>
            <person name="Tanaka K"/>
            <person name="Motone F"/>
            <person name="Kageyama Y"/>
            <person name="Nozu R"/>
            <person name="Adachi N"/>
            <person name="Nishimura O"/>
            <person name="Nakagawa R"/>
            <person name="Tanegashima C"/>
            <person name="Kiyatake I"/>
            <person name="Matsumoto R"/>
            <person name="Murakumo K"/>
            <person name="Nishida K"/>
            <person name="Terakita A"/>
            <person name="Kuratani S"/>
            <person name="Sato K"/>
            <person name="Hyodo S Kuraku.S."/>
        </authorList>
    </citation>
    <scope>NUCLEOTIDE SEQUENCE [LARGE SCALE GENOMIC DNA]</scope>
</reference>
<feature type="compositionally biased region" description="Polar residues" evidence="1">
    <location>
        <begin position="121"/>
        <end position="133"/>
    </location>
</feature>
<comment type="caution">
    <text evidence="2">The sequence shown here is derived from an EMBL/GenBank/DDBJ whole genome shotgun (WGS) entry which is preliminary data.</text>
</comment>
<evidence type="ECO:0000256" key="1">
    <source>
        <dbReference type="SAM" id="MobiDB-lite"/>
    </source>
</evidence>
<feature type="region of interest" description="Disordered" evidence="1">
    <location>
        <begin position="96"/>
        <end position="133"/>
    </location>
</feature>
<keyword evidence="3" id="KW-1185">Reference proteome</keyword>
<protein>
    <submittedName>
        <fullName evidence="2">Uncharacterized protein</fullName>
    </submittedName>
</protein>
<dbReference type="Proteomes" id="UP000287033">
    <property type="component" value="Unassembled WGS sequence"/>
</dbReference>
<sequence>MAWWEPRLRSGERDKQQGCYRPVRTDTGCVETVSCARGGHVETVSRARVGHMRYMAWWERPRLRLGERDKQQGCYRLVCTDTGCVETVSRARGGHVETVSRAERGHMGSDIREREKADNGVRSTANQKTIPPQ</sequence>
<gene>
    <name evidence="2" type="ORF">chiPu_0018855</name>
</gene>
<accession>A0A401RQ04</accession>
<dbReference type="AlphaFoldDB" id="A0A401RQ04"/>
<evidence type="ECO:0000313" key="2">
    <source>
        <dbReference type="EMBL" id="GCC20285.1"/>
    </source>
</evidence>
<proteinExistence type="predicted"/>